<feature type="domain" description="HTH tetR-type" evidence="5">
    <location>
        <begin position="13"/>
        <end position="73"/>
    </location>
</feature>
<accession>A0A6L9S4R6</accession>
<dbReference type="InterPro" id="IPR050109">
    <property type="entry name" value="HTH-type_TetR-like_transc_reg"/>
</dbReference>
<evidence type="ECO:0000313" key="7">
    <source>
        <dbReference type="Proteomes" id="UP000475214"/>
    </source>
</evidence>
<dbReference type="AlphaFoldDB" id="A0A6L9S4R6"/>
<evidence type="ECO:0000256" key="4">
    <source>
        <dbReference type="PROSITE-ProRule" id="PRU00335"/>
    </source>
</evidence>
<evidence type="ECO:0000313" key="6">
    <source>
        <dbReference type="EMBL" id="NEE00007.1"/>
    </source>
</evidence>
<evidence type="ECO:0000256" key="3">
    <source>
        <dbReference type="ARBA" id="ARBA00023163"/>
    </source>
</evidence>
<dbReference type="InterPro" id="IPR009057">
    <property type="entry name" value="Homeodomain-like_sf"/>
</dbReference>
<sequence>MRMELGLRERKKAATRRALGRSALGLAMEHGVEAVTADAIAAAADVSPRTFHNYFSSKEEAIVSVIADRIDDSVEALRSRPAEESIWDALQAVMIEDVMGESDRGREFLAQFAFVQENAALLSQELTVVKCAIDRFSEVVADRSGTRAAHDMYPHLQAGAAMLCARAALTAWLAAPAERDVVELIKQAFTQMRAGLPEPWRDPDAG</sequence>
<keyword evidence="2 4" id="KW-0238">DNA-binding</keyword>
<dbReference type="PANTHER" id="PTHR30055">
    <property type="entry name" value="HTH-TYPE TRANSCRIPTIONAL REGULATOR RUTR"/>
    <property type="match status" value="1"/>
</dbReference>
<dbReference type="GO" id="GO:0000976">
    <property type="term" value="F:transcription cis-regulatory region binding"/>
    <property type="evidence" value="ECO:0007669"/>
    <property type="project" value="TreeGrafter"/>
</dbReference>
<reference evidence="6 7" key="1">
    <citation type="submission" date="2020-02" db="EMBL/GenBank/DDBJ databases">
        <authorList>
            <person name="Li X.-J."/>
            <person name="Han X.-M."/>
        </authorList>
    </citation>
    <scope>NUCLEOTIDE SEQUENCE [LARGE SCALE GENOMIC DNA]</scope>
    <source>
        <strain evidence="6 7">CCTCC AB 2017055</strain>
    </source>
</reference>
<evidence type="ECO:0000259" key="5">
    <source>
        <dbReference type="PROSITE" id="PS50977"/>
    </source>
</evidence>
<evidence type="ECO:0000256" key="2">
    <source>
        <dbReference type="ARBA" id="ARBA00023125"/>
    </source>
</evidence>
<keyword evidence="7" id="KW-1185">Reference proteome</keyword>
<comment type="caution">
    <text evidence="6">The sequence shown here is derived from an EMBL/GenBank/DDBJ whole genome shotgun (WGS) entry which is preliminary data.</text>
</comment>
<feature type="DNA-binding region" description="H-T-H motif" evidence="4">
    <location>
        <begin position="36"/>
        <end position="55"/>
    </location>
</feature>
<gene>
    <name evidence="6" type="ORF">G1H10_07470</name>
</gene>
<dbReference type="InterPro" id="IPR041347">
    <property type="entry name" value="MftR_C"/>
</dbReference>
<dbReference type="SUPFAM" id="SSF46689">
    <property type="entry name" value="Homeodomain-like"/>
    <property type="match status" value="1"/>
</dbReference>
<evidence type="ECO:0000256" key="1">
    <source>
        <dbReference type="ARBA" id="ARBA00023015"/>
    </source>
</evidence>
<organism evidence="6 7">
    <name type="scientific">Phytoactinopolyspora halotolerans</name>
    <dbReference type="NCBI Taxonomy" id="1981512"/>
    <lineage>
        <taxon>Bacteria</taxon>
        <taxon>Bacillati</taxon>
        <taxon>Actinomycetota</taxon>
        <taxon>Actinomycetes</taxon>
        <taxon>Jiangellales</taxon>
        <taxon>Jiangellaceae</taxon>
        <taxon>Phytoactinopolyspora</taxon>
    </lineage>
</organism>
<dbReference type="PROSITE" id="PS50977">
    <property type="entry name" value="HTH_TETR_2"/>
    <property type="match status" value="1"/>
</dbReference>
<keyword evidence="3" id="KW-0804">Transcription</keyword>
<dbReference type="Pfam" id="PF00440">
    <property type="entry name" value="TetR_N"/>
    <property type="match status" value="1"/>
</dbReference>
<dbReference type="PANTHER" id="PTHR30055:SF238">
    <property type="entry name" value="MYCOFACTOCIN BIOSYNTHESIS TRANSCRIPTIONAL REGULATOR MFTR-RELATED"/>
    <property type="match status" value="1"/>
</dbReference>
<dbReference type="Proteomes" id="UP000475214">
    <property type="component" value="Unassembled WGS sequence"/>
</dbReference>
<proteinExistence type="predicted"/>
<dbReference type="Gene3D" id="1.10.357.10">
    <property type="entry name" value="Tetracycline Repressor, domain 2"/>
    <property type="match status" value="1"/>
</dbReference>
<dbReference type="PROSITE" id="PS01081">
    <property type="entry name" value="HTH_TETR_1"/>
    <property type="match status" value="1"/>
</dbReference>
<dbReference type="Pfam" id="PF17754">
    <property type="entry name" value="TetR_C_14"/>
    <property type="match status" value="1"/>
</dbReference>
<dbReference type="GO" id="GO:0003700">
    <property type="term" value="F:DNA-binding transcription factor activity"/>
    <property type="evidence" value="ECO:0007669"/>
    <property type="project" value="TreeGrafter"/>
</dbReference>
<dbReference type="EMBL" id="JAAGOA010000004">
    <property type="protein sequence ID" value="NEE00007.1"/>
    <property type="molecule type" value="Genomic_DNA"/>
</dbReference>
<dbReference type="Gene3D" id="1.10.10.60">
    <property type="entry name" value="Homeodomain-like"/>
    <property type="match status" value="1"/>
</dbReference>
<dbReference type="InterPro" id="IPR023772">
    <property type="entry name" value="DNA-bd_HTH_TetR-type_CS"/>
</dbReference>
<name>A0A6L9S4R6_9ACTN</name>
<keyword evidence="1" id="KW-0805">Transcription regulation</keyword>
<protein>
    <submittedName>
        <fullName evidence="6">TetR family transcriptional regulator</fullName>
    </submittedName>
</protein>
<dbReference type="InterPro" id="IPR001647">
    <property type="entry name" value="HTH_TetR"/>
</dbReference>